<dbReference type="PANTHER" id="PTHR11091">
    <property type="entry name" value="OXIDOREDUCTASE-RELATED"/>
    <property type="match status" value="1"/>
</dbReference>
<evidence type="ECO:0000256" key="2">
    <source>
        <dbReference type="ARBA" id="ARBA00023002"/>
    </source>
</evidence>
<sequence>MSARLLPDALENWTSRVFETCDVPPAQAAEAASVLVRSELRGYGTHGMTRLASYVERLQSDAFNPRPTITHKAFPGGIVVDADGAMGQLAGPYAVRLGLDALKTSASVLIVIQACGHLGALGIHTLLAAEGGAFSMMGQHTPPALAMRGFRGAAIGHNPIAFGCPRPGHTPIVFDVACSVAARGHILLAARDGEPIPEGWALDAEGQPTTDAKRALGGSLLPMGGHKGIGIAMMVECLAGALTAAAPAPAPQRRAAMQGAFLWLVQPEQYAGQPAFGDYMNDWTQTYRAAGGDGARLPGERGDVLERQAREEGVALPASISEELRALGDRLRVSFPG</sequence>
<protein>
    <submittedName>
        <fullName evidence="3">Sulfolactate dehydrogenase</fullName>
    </submittedName>
</protein>
<keyword evidence="2" id="KW-0560">Oxidoreductase</keyword>
<dbReference type="InterPro" id="IPR043143">
    <property type="entry name" value="Mal/L-sulf/L-lact_DH-like_NADP"/>
</dbReference>
<dbReference type="OrthoDB" id="924592at2"/>
<evidence type="ECO:0000256" key="1">
    <source>
        <dbReference type="ARBA" id="ARBA00006056"/>
    </source>
</evidence>
<dbReference type="Gene3D" id="3.30.1370.60">
    <property type="entry name" value="Hypothetical oxidoreductase yiak, domain 2"/>
    <property type="match status" value="1"/>
</dbReference>
<dbReference type="InterPro" id="IPR043144">
    <property type="entry name" value="Mal/L-sulf/L-lact_DH-like_ah"/>
</dbReference>
<evidence type="ECO:0000313" key="4">
    <source>
        <dbReference type="Proteomes" id="UP000414233"/>
    </source>
</evidence>
<dbReference type="Pfam" id="PF02615">
    <property type="entry name" value="Ldh_2"/>
    <property type="match status" value="1"/>
</dbReference>
<dbReference type="Proteomes" id="UP000414233">
    <property type="component" value="Unassembled WGS sequence"/>
</dbReference>
<name>A0A5E4SDZ4_9BURK</name>
<dbReference type="InterPro" id="IPR003767">
    <property type="entry name" value="Malate/L-lactate_DH-like"/>
</dbReference>
<dbReference type="GO" id="GO:0016491">
    <property type="term" value="F:oxidoreductase activity"/>
    <property type="evidence" value="ECO:0007669"/>
    <property type="project" value="UniProtKB-KW"/>
</dbReference>
<dbReference type="PANTHER" id="PTHR11091:SF0">
    <property type="entry name" value="MALATE DEHYDROGENASE"/>
    <property type="match status" value="1"/>
</dbReference>
<dbReference type="InterPro" id="IPR036111">
    <property type="entry name" value="Mal/L-sulfo/L-lacto_DH-like_sf"/>
</dbReference>
<comment type="similarity">
    <text evidence="1">Belongs to the LDH2/MDH2 oxidoreductase family.</text>
</comment>
<evidence type="ECO:0000313" key="3">
    <source>
        <dbReference type="EMBL" id="VVD72388.1"/>
    </source>
</evidence>
<accession>A0A5E4SDZ4</accession>
<dbReference type="AlphaFoldDB" id="A0A5E4SDZ4"/>
<gene>
    <name evidence="3" type="ORF">PTE30175_00635</name>
</gene>
<dbReference type="SUPFAM" id="SSF89733">
    <property type="entry name" value="L-sulfolactate dehydrogenase-like"/>
    <property type="match status" value="1"/>
</dbReference>
<dbReference type="EMBL" id="CABPRZ010000002">
    <property type="protein sequence ID" value="VVD72388.1"/>
    <property type="molecule type" value="Genomic_DNA"/>
</dbReference>
<organism evidence="3 4">
    <name type="scientific">Pandoraea terrae</name>
    <dbReference type="NCBI Taxonomy" id="1537710"/>
    <lineage>
        <taxon>Bacteria</taxon>
        <taxon>Pseudomonadati</taxon>
        <taxon>Pseudomonadota</taxon>
        <taxon>Betaproteobacteria</taxon>
        <taxon>Burkholderiales</taxon>
        <taxon>Burkholderiaceae</taxon>
        <taxon>Pandoraea</taxon>
    </lineage>
</organism>
<dbReference type="Gene3D" id="1.10.1530.10">
    <property type="match status" value="1"/>
</dbReference>
<dbReference type="RefSeq" id="WP_150695588.1">
    <property type="nucleotide sequence ID" value="NZ_CABPRZ010000002.1"/>
</dbReference>
<proteinExistence type="inferred from homology"/>
<keyword evidence="4" id="KW-1185">Reference proteome</keyword>
<reference evidence="3 4" key="1">
    <citation type="submission" date="2019-08" db="EMBL/GenBank/DDBJ databases">
        <authorList>
            <person name="Peeters C."/>
        </authorList>
    </citation>
    <scope>NUCLEOTIDE SEQUENCE [LARGE SCALE GENOMIC DNA]</scope>
    <source>
        <strain evidence="3 4">LMG 30175</strain>
    </source>
</reference>